<reference evidence="1 2" key="1">
    <citation type="journal article" date="2020" name="Cell">
        <title>Large-Scale Comparative Analyses of Tick Genomes Elucidate Their Genetic Diversity and Vector Capacities.</title>
        <authorList>
            <consortium name="Tick Genome and Microbiome Consortium (TIGMIC)"/>
            <person name="Jia N."/>
            <person name="Wang J."/>
            <person name="Shi W."/>
            <person name="Du L."/>
            <person name="Sun Y."/>
            <person name="Zhan W."/>
            <person name="Jiang J.F."/>
            <person name="Wang Q."/>
            <person name="Zhang B."/>
            <person name="Ji P."/>
            <person name="Bell-Sakyi L."/>
            <person name="Cui X.M."/>
            <person name="Yuan T.T."/>
            <person name="Jiang B.G."/>
            <person name="Yang W.F."/>
            <person name="Lam T.T."/>
            <person name="Chang Q.C."/>
            <person name="Ding S.J."/>
            <person name="Wang X.J."/>
            <person name="Zhu J.G."/>
            <person name="Ruan X.D."/>
            <person name="Zhao L."/>
            <person name="Wei J.T."/>
            <person name="Ye R.Z."/>
            <person name="Que T.C."/>
            <person name="Du C.H."/>
            <person name="Zhou Y.H."/>
            <person name="Cheng J.X."/>
            <person name="Dai P.F."/>
            <person name="Guo W.B."/>
            <person name="Han X.H."/>
            <person name="Huang E.J."/>
            <person name="Li L.F."/>
            <person name="Wei W."/>
            <person name="Gao Y.C."/>
            <person name="Liu J.Z."/>
            <person name="Shao H.Z."/>
            <person name="Wang X."/>
            <person name="Wang C.C."/>
            <person name="Yang T.C."/>
            <person name="Huo Q.B."/>
            <person name="Li W."/>
            <person name="Chen H.Y."/>
            <person name="Chen S.E."/>
            <person name="Zhou L.G."/>
            <person name="Ni X.B."/>
            <person name="Tian J.H."/>
            <person name="Sheng Y."/>
            <person name="Liu T."/>
            <person name="Pan Y.S."/>
            <person name="Xia L.Y."/>
            <person name="Li J."/>
            <person name="Zhao F."/>
            <person name="Cao W.C."/>
        </authorList>
    </citation>
    <scope>NUCLEOTIDE SEQUENCE [LARGE SCALE GENOMIC DNA]</scope>
    <source>
        <strain evidence="1">HaeL-2018</strain>
    </source>
</reference>
<sequence length="166" mass="19449">MHAYSQGTIPSIFPDCPKYLTSQRSAREAPEAKRLRLESSALQKALQHSAETFPHEVEEDRIQSLKDLADYVRCNSSAFWHAIEANERLILLHIVDEDAPSFKYSFTIKQDLSIVKWRQISLWIYSVRMTHLISMYVMLDTRRRLSLSTFCVQFEHFAEKLLLQNE</sequence>
<accession>A0A9J6FYR7</accession>
<dbReference type="AlphaFoldDB" id="A0A9J6FYR7"/>
<evidence type="ECO:0000313" key="1">
    <source>
        <dbReference type="EMBL" id="KAH9368354.1"/>
    </source>
</evidence>
<evidence type="ECO:0000313" key="2">
    <source>
        <dbReference type="Proteomes" id="UP000821853"/>
    </source>
</evidence>
<dbReference type="Proteomes" id="UP000821853">
    <property type="component" value="Chromosome 2"/>
</dbReference>
<name>A0A9J6FYR7_HAELO</name>
<gene>
    <name evidence="1" type="ORF">HPB48_004546</name>
</gene>
<protein>
    <submittedName>
        <fullName evidence="1">Uncharacterized protein</fullName>
    </submittedName>
</protein>
<organism evidence="1 2">
    <name type="scientific">Haemaphysalis longicornis</name>
    <name type="common">Bush tick</name>
    <dbReference type="NCBI Taxonomy" id="44386"/>
    <lineage>
        <taxon>Eukaryota</taxon>
        <taxon>Metazoa</taxon>
        <taxon>Ecdysozoa</taxon>
        <taxon>Arthropoda</taxon>
        <taxon>Chelicerata</taxon>
        <taxon>Arachnida</taxon>
        <taxon>Acari</taxon>
        <taxon>Parasitiformes</taxon>
        <taxon>Ixodida</taxon>
        <taxon>Ixodoidea</taxon>
        <taxon>Ixodidae</taxon>
        <taxon>Haemaphysalinae</taxon>
        <taxon>Haemaphysalis</taxon>
    </lineage>
</organism>
<proteinExistence type="predicted"/>
<comment type="caution">
    <text evidence="1">The sequence shown here is derived from an EMBL/GenBank/DDBJ whole genome shotgun (WGS) entry which is preliminary data.</text>
</comment>
<dbReference type="EMBL" id="JABSTR010000004">
    <property type="protein sequence ID" value="KAH9368354.1"/>
    <property type="molecule type" value="Genomic_DNA"/>
</dbReference>
<keyword evidence="2" id="KW-1185">Reference proteome</keyword>
<dbReference type="VEuPathDB" id="VectorBase:HLOH_042957"/>